<evidence type="ECO:0000256" key="1">
    <source>
        <dbReference type="SAM" id="MobiDB-lite"/>
    </source>
</evidence>
<keyword evidence="2" id="KW-1133">Transmembrane helix</keyword>
<evidence type="ECO:0000313" key="3">
    <source>
        <dbReference type="EMBL" id="GGH28041.1"/>
    </source>
</evidence>
<dbReference type="Proteomes" id="UP000659344">
    <property type="component" value="Unassembled WGS sequence"/>
</dbReference>
<evidence type="ECO:0008006" key="5">
    <source>
        <dbReference type="Google" id="ProtNLM"/>
    </source>
</evidence>
<evidence type="ECO:0000256" key="2">
    <source>
        <dbReference type="SAM" id="Phobius"/>
    </source>
</evidence>
<protein>
    <recommendedName>
        <fullName evidence="5">Zinc-finger</fullName>
    </recommendedName>
</protein>
<keyword evidence="2" id="KW-0812">Transmembrane</keyword>
<dbReference type="InterPro" id="IPR041916">
    <property type="entry name" value="Anti_sigma_zinc_sf"/>
</dbReference>
<feature type="compositionally biased region" description="Polar residues" evidence="1">
    <location>
        <begin position="244"/>
        <end position="253"/>
    </location>
</feature>
<reference evidence="4" key="1">
    <citation type="journal article" date="2019" name="Int. J. Syst. Evol. Microbiol.">
        <title>The Global Catalogue of Microorganisms (GCM) 10K type strain sequencing project: providing services to taxonomists for standard genome sequencing and annotation.</title>
        <authorList>
            <consortium name="The Broad Institute Genomics Platform"/>
            <consortium name="The Broad Institute Genome Sequencing Center for Infectious Disease"/>
            <person name="Wu L."/>
            <person name="Ma J."/>
        </authorList>
    </citation>
    <scope>NUCLEOTIDE SEQUENCE [LARGE SCALE GENOMIC DNA]</scope>
    <source>
        <strain evidence="4">CGMCC 1.12769</strain>
    </source>
</reference>
<feature type="compositionally biased region" description="Polar residues" evidence="1">
    <location>
        <begin position="138"/>
        <end position="148"/>
    </location>
</feature>
<keyword evidence="4" id="KW-1185">Reference proteome</keyword>
<comment type="caution">
    <text evidence="3">The sequence shown here is derived from an EMBL/GenBank/DDBJ whole genome shotgun (WGS) entry which is preliminary data.</text>
</comment>
<gene>
    <name evidence="3" type="ORF">GCM10008013_29830</name>
</gene>
<feature type="compositionally biased region" description="Low complexity" evidence="1">
    <location>
        <begin position="225"/>
        <end position="243"/>
    </location>
</feature>
<feature type="compositionally biased region" description="Polar residues" evidence="1">
    <location>
        <begin position="174"/>
        <end position="183"/>
    </location>
</feature>
<proteinExistence type="predicted"/>
<evidence type="ECO:0000313" key="4">
    <source>
        <dbReference type="Proteomes" id="UP000659344"/>
    </source>
</evidence>
<name>A0ABQ1YL14_9BACL</name>
<feature type="region of interest" description="Disordered" evidence="1">
    <location>
        <begin position="138"/>
        <end position="276"/>
    </location>
</feature>
<sequence>MHRYVDHDLNEEESDLLFEHLRHCEDCAEKFELLNELSTQLEELPLVVPSFSLVDAILPKLEAIDRTRQEEGTTAEFISPVASVALESDTNHRVQRKETSRRGRFYRVGALGTVAAAAILGLFIYQYEPQTIPNAEITSESLDNSSNAKVDKSDSAKQNSASNGEAADVANMDKNFSQDTATAPGSDKSLADSNNAADGTTNQAPASTESPATGDKMTSPNSRDNSSPSTSTAPTTGANSNTTKPGSSKQSDPSALKGSPAAEDALDPYGLMETSGGDDANGMVSRMGIADSGFAANAALSQWNSPNGSYTVELQDGHLYFYKITSEVERLLVVDQTINGNWVTGEWSGDSATFNYQTEQNGVTSSYTVDPLKESNIQAISP</sequence>
<dbReference type="Gene3D" id="1.10.10.1320">
    <property type="entry name" value="Anti-sigma factor, zinc-finger domain"/>
    <property type="match status" value="1"/>
</dbReference>
<keyword evidence="2" id="KW-0472">Membrane</keyword>
<organism evidence="3 4">
    <name type="scientific">Paenibacillus segetis</name>
    <dbReference type="NCBI Taxonomy" id="1325360"/>
    <lineage>
        <taxon>Bacteria</taxon>
        <taxon>Bacillati</taxon>
        <taxon>Bacillota</taxon>
        <taxon>Bacilli</taxon>
        <taxon>Bacillales</taxon>
        <taxon>Paenibacillaceae</taxon>
        <taxon>Paenibacillus</taxon>
    </lineage>
</organism>
<feature type="compositionally biased region" description="Polar residues" evidence="1">
    <location>
        <begin position="191"/>
        <end position="224"/>
    </location>
</feature>
<accession>A0ABQ1YL14</accession>
<feature type="transmembrane region" description="Helical" evidence="2">
    <location>
        <begin position="105"/>
        <end position="125"/>
    </location>
</feature>
<dbReference type="EMBL" id="BMFT01000001">
    <property type="protein sequence ID" value="GGH28041.1"/>
    <property type="molecule type" value="Genomic_DNA"/>
</dbReference>